<evidence type="ECO:0000313" key="1">
    <source>
        <dbReference type="EMBL" id="DAG06206.1"/>
    </source>
</evidence>
<name>A0A8S5VHP2_9CAUD</name>
<sequence>MKIKVRLSDAGLKQAEEDIRKYKTTLNQKAQLFARALADKGLAVATIRFANAQYAGKNDVKCEVSQNGTSCTILAEGQAVAHIEFGTGVIHQGWGAAGTVGPLPLPDNIGEHGTYGKENGKHKRWYYYGESGNAGTPVKEVDGKGQLNYTSGNDAAMAMWGAVEEMASQVEATWREVWNS</sequence>
<dbReference type="EMBL" id="BK016266">
    <property type="protein sequence ID" value="DAG06206.1"/>
    <property type="molecule type" value="Genomic_DNA"/>
</dbReference>
<accession>A0A8S5VHP2</accession>
<reference evidence="1" key="1">
    <citation type="journal article" date="2021" name="Proc. Natl. Acad. Sci. U.S.A.">
        <title>A Catalog of Tens of Thousands of Viruses from Human Metagenomes Reveals Hidden Associations with Chronic Diseases.</title>
        <authorList>
            <person name="Tisza M.J."/>
            <person name="Buck C.B."/>
        </authorList>
    </citation>
    <scope>NUCLEOTIDE SEQUENCE</scope>
    <source>
        <strain evidence="1">CtNxi14</strain>
    </source>
</reference>
<organism evidence="1">
    <name type="scientific">Siphoviridae sp. ctNxi14</name>
    <dbReference type="NCBI Taxonomy" id="2825475"/>
    <lineage>
        <taxon>Viruses</taxon>
        <taxon>Duplodnaviria</taxon>
        <taxon>Heunggongvirae</taxon>
        <taxon>Uroviricota</taxon>
        <taxon>Caudoviricetes</taxon>
    </lineage>
</organism>
<proteinExistence type="predicted"/>
<protein>
    <submittedName>
        <fullName evidence="1">Uncharacterized protein</fullName>
    </submittedName>
</protein>